<dbReference type="EMBL" id="CP045560">
    <property type="protein sequence ID" value="QGA43484.1"/>
    <property type="molecule type" value="Genomic_DNA"/>
</dbReference>
<evidence type="ECO:0000313" key="1">
    <source>
        <dbReference type="EMBL" id="QGA43484.1"/>
    </source>
</evidence>
<proteinExistence type="predicted"/>
<reference evidence="1 2" key="1">
    <citation type="journal article" date="2021" name="MSphere">
        <title>Complete Genome Sequencing of Acinetobacter baumannii AC1633 and Acinetobacter nosocomialis AC1530 Unveils a Large Multidrug-Resistant Plasmid Encoding the NDM-1 and OXA-58 Carbapenemases.</title>
        <authorList>
            <person name="Alattraqchi A.G."/>
            <person name="Mohd Rani F."/>
            <person name="A. Rahman N.I."/>
            <person name="Ismail S."/>
            <person name="Cleary D.W."/>
            <person name="Clarke S.C."/>
            <person name="Yeo C.C."/>
        </authorList>
    </citation>
    <scope>NUCLEOTIDE SEQUENCE [LARGE SCALE GENOMIC DNA]</scope>
    <source>
        <strain evidence="1 2">AC1530</strain>
    </source>
</reference>
<protein>
    <submittedName>
        <fullName evidence="1">Uncharacterized protein</fullName>
    </submittedName>
</protein>
<name>A0AB37CTH5_ACINO</name>
<organism evidence="1 2">
    <name type="scientific">Acinetobacter nosocomialis</name>
    <dbReference type="NCBI Taxonomy" id="106654"/>
    <lineage>
        <taxon>Bacteria</taxon>
        <taxon>Pseudomonadati</taxon>
        <taxon>Pseudomonadota</taxon>
        <taxon>Gammaproteobacteria</taxon>
        <taxon>Moraxellales</taxon>
        <taxon>Moraxellaceae</taxon>
        <taxon>Acinetobacter</taxon>
        <taxon>Acinetobacter calcoaceticus/baumannii complex</taxon>
    </lineage>
</organism>
<accession>A0AB37CTH5</accession>
<dbReference type="RefSeq" id="WP_000536302.1">
    <property type="nucleotide sequence ID" value="NZ_BKXS01000002.1"/>
</dbReference>
<sequence length="90" mass="10513">MGTDVNPVAWENAEITAYALIRNPNSKNLLDYYLEFGSYLDKKHGEFSVSSGEKPVFRLGDRSFILNDLNQPYLESLTRILYELFYKHQF</sequence>
<gene>
    <name evidence="1" type="ORF">GD578_06255</name>
</gene>
<evidence type="ECO:0000313" key="2">
    <source>
        <dbReference type="Proteomes" id="UP000325778"/>
    </source>
</evidence>
<dbReference type="AlphaFoldDB" id="A0AB37CTH5"/>
<dbReference type="Proteomes" id="UP000325778">
    <property type="component" value="Chromosome"/>
</dbReference>